<dbReference type="EMBL" id="VKAC01000002">
    <property type="protein sequence ID" value="TXR57609.1"/>
    <property type="molecule type" value="Genomic_DNA"/>
</dbReference>
<protein>
    <submittedName>
        <fullName evidence="2">Uncharacterized protein</fullName>
    </submittedName>
</protein>
<comment type="caution">
    <text evidence="2">The sequence shown here is derived from an EMBL/GenBank/DDBJ whole genome shotgun (WGS) entry which is preliminary data.</text>
</comment>
<organism evidence="2 3">
    <name type="scientific">Quadrisphaera setariae</name>
    <dbReference type="NCBI Taxonomy" id="2593304"/>
    <lineage>
        <taxon>Bacteria</taxon>
        <taxon>Bacillati</taxon>
        <taxon>Actinomycetota</taxon>
        <taxon>Actinomycetes</taxon>
        <taxon>Kineosporiales</taxon>
        <taxon>Kineosporiaceae</taxon>
        <taxon>Quadrisphaera</taxon>
    </lineage>
</organism>
<feature type="compositionally biased region" description="Basic residues" evidence="1">
    <location>
        <begin position="17"/>
        <end position="46"/>
    </location>
</feature>
<feature type="compositionally biased region" description="Low complexity" evidence="1">
    <location>
        <begin position="47"/>
        <end position="58"/>
    </location>
</feature>
<feature type="region of interest" description="Disordered" evidence="1">
    <location>
        <begin position="1"/>
        <end position="109"/>
    </location>
</feature>
<dbReference type="AlphaFoldDB" id="A0A5C8ZKC5"/>
<keyword evidence="3" id="KW-1185">Reference proteome</keyword>
<name>A0A5C8ZKC5_9ACTN</name>
<evidence type="ECO:0000313" key="2">
    <source>
        <dbReference type="EMBL" id="TXR57609.1"/>
    </source>
</evidence>
<sequence length="109" mass="12098">MMQTARRDRRALPAGGRTRHRAARPGRPRLRRSHRRRARPRRRPARRPAGPGPRVGAVAGAGGHLGRRARAPVRRAPPALRVRGPHAAAAARPRHRPARRAEAPRAHRA</sequence>
<feature type="compositionally biased region" description="Low complexity" evidence="1">
    <location>
        <begin position="74"/>
        <end position="91"/>
    </location>
</feature>
<feature type="compositionally biased region" description="Basic and acidic residues" evidence="1">
    <location>
        <begin position="99"/>
        <end position="109"/>
    </location>
</feature>
<accession>A0A5C8ZKC5</accession>
<reference evidence="2 3" key="1">
    <citation type="submission" date="2019-07" db="EMBL/GenBank/DDBJ databases">
        <title>Quadrisphaera sp. strain DD2A genome sequencing and assembly.</title>
        <authorList>
            <person name="Kim I."/>
        </authorList>
    </citation>
    <scope>NUCLEOTIDE SEQUENCE [LARGE SCALE GENOMIC DNA]</scope>
    <source>
        <strain evidence="2 3">DD2A</strain>
    </source>
</reference>
<dbReference type="Proteomes" id="UP000321234">
    <property type="component" value="Unassembled WGS sequence"/>
</dbReference>
<evidence type="ECO:0000313" key="3">
    <source>
        <dbReference type="Proteomes" id="UP000321234"/>
    </source>
</evidence>
<gene>
    <name evidence="2" type="ORF">FMM08_05210</name>
</gene>
<evidence type="ECO:0000256" key="1">
    <source>
        <dbReference type="SAM" id="MobiDB-lite"/>
    </source>
</evidence>
<proteinExistence type="predicted"/>